<accession>A0A4Q0Y7E2</accession>
<sequence length="111" mass="13308">MPMKTIFLLHTLFLSLFATITPDYFTKEGFCVVETKEQKILGLTRFNTKKEFQKSCKSKMIFKYKEDRCRYFTMKSMKFDIYIEDRDQKTLFKVGEIREVCGKTIIEEIID</sequence>
<feature type="chain" id="PRO_5020231926" description="DUF192 domain-containing protein" evidence="1">
    <location>
        <begin position="21"/>
        <end position="111"/>
    </location>
</feature>
<evidence type="ECO:0000256" key="1">
    <source>
        <dbReference type="SAM" id="SignalP"/>
    </source>
</evidence>
<dbReference type="Proteomes" id="UP000290172">
    <property type="component" value="Unassembled WGS sequence"/>
</dbReference>
<name>A0A4Q0Y7E2_9BACT</name>
<reference evidence="2 3" key="1">
    <citation type="submission" date="2017-10" db="EMBL/GenBank/DDBJ databases">
        <title>Genomics of the genus Arcobacter.</title>
        <authorList>
            <person name="Perez-Cataluna A."/>
            <person name="Figueras M.J."/>
        </authorList>
    </citation>
    <scope>NUCLEOTIDE SEQUENCE [LARGE SCALE GENOMIC DNA]</scope>
    <source>
        <strain evidence="2 3">CECT 8993</strain>
    </source>
</reference>
<gene>
    <name evidence="2" type="ORF">CRV08_15340</name>
</gene>
<dbReference type="EMBL" id="PDKJ01000028">
    <property type="protein sequence ID" value="RXJ65364.1"/>
    <property type="molecule type" value="Genomic_DNA"/>
</dbReference>
<comment type="caution">
    <text evidence="2">The sequence shown here is derived from an EMBL/GenBank/DDBJ whole genome shotgun (WGS) entry which is preliminary data.</text>
</comment>
<evidence type="ECO:0008006" key="4">
    <source>
        <dbReference type="Google" id="ProtNLM"/>
    </source>
</evidence>
<feature type="signal peptide" evidence="1">
    <location>
        <begin position="1"/>
        <end position="20"/>
    </location>
</feature>
<evidence type="ECO:0000313" key="3">
    <source>
        <dbReference type="Proteomes" id="UP000290172"/>
    </source>
</evidence>
<organism evidence="2 3">
    <name type="scientific">Halarcobacter ebronensis</name>
    <dbReference type="NCBI Taxonomy" id="1462615"/>
    <lineage>
        <taxon>Bacteria</taxon>
        <taxon>Pseudomonadati</taxon>
        <taxon>Campylobacterota</taxon>
        <taxon>Epsilonproteobacteria</taxon>
        <taxon>Campylobacterales</taxon>
        <taxon>Arcobacteraceae</taxon>
        <taxon>Halarcobacter</taxon>
    </lineage>
</organism>
<dbReference type="RefSeq" id="WP_164970324.1">
    <property type="nucleotide sequence ID" value="NZ_PDKJ01000028.1"/>
</dbReference>
<protein>
    <recommendedName>
        <fullName evidence="4">DUF192 domain-containing protein</fullName>
    </recommendedName>
</protein>
<keyword evidence="1" id="KW-0732">Signal</keyword>
<evidence type="ECO:0000313" key="2">
    <source>
        <dbReference type="EMBL" id="RXJ65364.1"/>
    </source>
</evidence>
<proteinExistence type="predicted"/>
<dbReference type="AlphaFoldDB" id="A0A4Q0Y7E2"/>